<keyword evidence="12" id="KW-1185">Reference proteome</keyword>
<proteinExistence type="inferred from homology"/>
<dbReference type="GO" id="GO:0005737">
    <property type="term" value="C:cytoplasm"/>
    <property type="evidence" value="ECO:0007669"/>
    <property type="project" value="TreeGrafter"/>
</dbReference>
<dbReference type="SMART" id="SM00702">
    <property type="entry name" value="P4Hc"/>
    <property type="match status" value="1"/>
</dbReference>
<keyword evidence="3" id="KW-0479">Metal-binding</keyword>
<organism evidence="12 13">
    <name type="scientific">Frankliniella occidentalis</name>
    <name type="common">Western flower thrips</name>
    <name type="synonym">Euthrips occidentalis</name>
    <dbReference type="NCBI Taxonomy" id="133901"/>
    <lineage>
        <taxon>Eukaryota</taxon>
        <taxon>Metazoa</taxon>
        <taxon>Ecdysozoa</taxon>
        <taxon>Arthropoda</taxon>
        <taxon>Hexapoda</taxon>
        <taxon>Insecta</taxon>
        <taxon>Pterygota</taxon>
        <taxon>Neoptera</taxon>
        <taxon>Paraneoptera</taxon>
        <taxon>Thysanoptera</taxon>
        <taxon>Terebrantia</taxon>
        <taxon>Thripoidea</taxon>
        <taxon>Thripidae</taxon>
        <taxon>Frankliniella</taxon>
    </lineage>
</organism>
<feature type="domain" description="Fe2OG dioxygenase" evidence="11">
    <location>
        <begin position="172"/>
        <end position="274"/>
    </location>
</feature>
<evidence type="ECO:0000256" key="6">
    <source>
        <dbReference type="ARBA" id="ARBA00023002"/>
    </source>
</evidence>
<dbReference type="AlphaFoldDB" id="A0A6J1S5F3"/>
<evidence type="ECO:0000256" key="8">
    <source>
        <dbReference type="ARBA" id="ARBA00029938"/>
    </source>
</evidence>
<keyword evidence="7" id="KW-0408">Iron</keyword>
<evidence type="ECO:0000256" key="10">
    <source>
        <dbReference type="SAM" id="MobiDB-lite"/>
    </source>
</evidence>
<dbReference type="Proteomes" id="UP000504606">
    <property type="component" value="Unplaced"/>
</dbReference>
<sequence>MSRRRKSKKTTNGCTSKPQTSLPLVKSKQRMTPRSAPQLTRNGKFTQNWIVEDLLEEEKFVLNPRLNSNLSQLKKLWKNGKPLMDNCVELDPSPFKHCVVKNLLKDESHLDDLCKELPKLPYKQMLNDLYSLQQSCVLDVGSSLKSVHSIVKFIKGPLKKWVQEITGRVFSDKMTITASQYKFTDRLLCHDDNLHDRSVAFIFYLCKDWEEEFGGSLDLFDCDSDNQPKNVIKSIFPSFGSFAFFEVSHNSYHQVAEVLTSKSVRLSINGWYHGEDLPQQPVWHGTIPKMLVPIQLHGKSADDFINSTWLNMKTCSQVKSSFEQELSISLPQFLKSPIFTGIEKALKDKSIVWESCGPAHHKRYEVARLSTLPAEVTQFLKFVQSKHWFRFLSQCTVEISPDVKPLPKCWLEVQRWQPGDYTVLFDNDPLNNSTGIDVHLYFGVEKRLKNNVGGEVFYLGPDRDDEGNLEQAFHLEPENNTSTIIAHIEGMAVLTKYLDHRNKPFFKIFGRYSQSVE</sequence>
<keyword evidence="4" id="KW-0847">Vitamin C</keyword>
<dbReference type="Gene3D" id="2.60.120.620">
    <property type="entry name" value="q2cbj1_9rhob like domain"/>
    <property type="match status" value="2"/>
</dbReference>
<protein>
    <recommendedName>
        <fullName evidence="8">uS12 prolyl 3-hydroxylase</fullName>
    </recommendedName>
</protein>
<dbReference type="GeneID" id="113205029"/>
<dbReference type="CTD" id="19834718"/>
<comment type="catalytic activity">
    <reaction evidence="9">
        <text>[ribosomal protein uS12]-L-proline + 2-oxoglutarate + O2 = [ribosomal protein uS12]-(3S)-3-hydroxy-L-proline + succinate + CO2</text>
        <dbReference type="Rhea" id="RHEA:54156"/>
        <dbReference type="Rhea" id="RHEA-COMP:13816"/>
        <dbReference type="Rhea" id="RHEA-COMP:13818"/>
        <dbReference type="ChEBI" id="CHEBI:15379"/>
        <dbReference type="ChEBI" id="CHEBI:16526"/>
        <dbReference type="ChEBI" id="CHEBI:16810"/>
        <dbReference type="ChEBI" id="CHEBI:30031"/>
        <dbReference type="ChEBI" id="CHEBI:50342"/>
        <dbReference type="ChEBI" id="CHEBI:85428"/>
    </reaction>
</comment>
<dbReference type="RefSeq" id="XP_026276237.1">
    <property type="nucleotide sequence ID" value="XM_026420452.2"/>
</dbReference>
<evidence type="ECO:0000256" key="9">
    <source>
        <dbReference type="ARBA" id="ARBA00047444"/>
    </source>
</evidence>
<keyword evidence="6" id="KW-0560">Oxidoreductase</keyword>
<dbReference type="InterPro" id="IPR039558">
    <property type="entry name" value="TPA1/OFD1_N"/>
</dbReference>
<dbReference type="PANTHER" id="PTHR12117">
    <property type="entry name" value="HISTONE ACETYLTRANSFERASE COMPLEX"/>
    <property type="match status" value="1"/>
</dbReference>
<gene>
    <name evidence="13" type="primary">LOC113205029</name>
</gene>
<evidence type="ECO:0000313" key="12">
    <source>
        <dbReference type="Proteomes" id="UP000504606"/>
    </source>
</evidence>
<dbReference type="OrthoDB" id="430522at2759"/>
<feature type="region of interest" description="Disordered" evidence="10">
    <location>
        <begin position="1"/>
        <end position="38"/>
    </location>
</feature>
<evidence type="ECO:0000256" key="5">
    <source>
        <dbReference type="ARBA" id="ARBA00022964"/>
    </source>
</evidence>
<evidence type="ECO:0000256" key="1">
    <source>
        <dbReference type="ARBA" id="ARBA00001961"/>
    </source>
</evidence>
<keyword evidence="5" id="KW-0223">Dioxygenase</keyword>
<name>A0A6J1S5F3_FRAOC</name>
<dbReference type="Pfam" id="PF13661">
    <property type="entry name" value="2OG-FeII_Oxy_4"/>
    <property type="match status" value="1"/>
</dbReference>
<dbReference type="PROSITE" id="PS51471">
    <property type="entry name" value="FE2OG_OXY"/>
    <property type="match status" value="1"/>
</dbReference>
<dbReference type="Pfam" id="PF10637">
    <property type="entry name" value="Ofd1_CTDD"/>
    <property type="match status" value="1"/>
</dbReference>
<dbReference type="KEGG" id="foc:113205029"/>
<evidence type="ECO:0000256" key="4">
    <source>
        <dbReference type="ARBA" id="ARBA00022896"/>
    </source>
</evidence>
<evidence type="ECO:0000256" key="7">
    <source>
        <dbReference type="ARBA" id="ARBA00023004"/>
    </source>
</evidence>
<accession>A0A6J1S5F3</accession>
<dbReference type="GO" id="GO:0031418">
    <property type="term" value="F:L-ascorbic acid binding"/>
    <property type="evidence" value="ECO:0007669"/>
    <property type="project" value="UniProtKB-KW"/>
</dbReference>
<dbReference type="GO" id="GO:0031543">
    <property type="term" value="F:peptidyl-proline dioxygenase activity"/>
    <property type="evidence" value="ECO:0007669"/>
    <property type="project" value="TreeGrafter"/>
</dbReference>
<evidence type="ECO:0000313" key="13">
    <source>
        <dbReference type="RefSeq" id="XP_026276237.1"/>
    </source>
</evidence>
<comment type="similarity">
    <text evidence="2">Belongs to the TPA1 family.</text>
</comment>
<dbReference type="InterPro" id="IPR019601">
    <property type="entry name" value="Oxoglutarate/Fe-dep_Oase_C"/>
</dbReference>
<dbReference type="InterPro" id="IPR005123">
    <property type="entry name" value="Oxoglu/Fe-dep_dioxygenase_dom"/>
</dbReference>
<dbReference type="InterPro" id="IPR006620">
    <property type="entry name" value="Pro_4_hyd_alph"/>
</dbReference>
<dbReference type="PANTHER" id="PTHR12117:SF0">
    <property type="entry name" value="PROLYL 3-HYDROXYLASE OGFOD1"/>
    <property type="match status" value="1"/>
</dbReference>
<evidence type="ECO:0000256" key="2">
    <source>
        <dbReference type="ARBA" id="ARBA00007443"/>
    </source>
</evidence>
<dbReference type="GO" id="GO:0006449">
    <property type="term" value="P:regulation of translational termination"/>
    <property type="evidence" value="ECO:0007669"/>
    <property type="project" value="TreeGrafter"/>
</dbReference>
<reference evidence="13" key="1">
    <citation type="submission" date="2025-08" db="UniProtKB">
        <authorList>
            <consortium name="RefSeq"/>
        </authorList>
    </citation>
    <scope>IDENTIFICATION</scope>
    <source>
        <tissue evidence="13">Whole organism</tissue>
    </source>
</reference>
<dbReference type="InterPro" id="IPR051842">
    <property type="entry name" value="uS12_prolyl_hydroxylase"/>
</dbReference>
<evidence type="ECO:0000256" key="3">
    <source>
        <dbReference type="ARBA" id="ARBA00022723"/>
    </source>
</evidence>
<comment type="cofactor">
    <cofactor evidence="1">
        <name>L-ascorbate</name>
        <dbReference type="ChEBI" id="CHEBI:38290"/>
    </cofactor>
</comment>
<evidence type="ECO:0000259" key="11">
    <source>
        <dbReference type="PROSITE" id="PS51471"/>
    </source>
</evidence>
<dbReference type="GO" id="GO:0005506">
    <property type="term" value="F:iron ion binding"/>
    <property type="evidence" value="ECO:0007669"/>
    <property type="project" value="InterPro"/>
</dbReference>
<feature type="compositionally biased region" description="Polar residues" evidence="10">
    <location>
        <begin position="10"/>
        <end position="22"/>
    </location>
</feature>